<dbReference type="NCBIfam" id="TIGR01552">
    <property type="entry name" value="phd_fam"/>
    <property type="match status" value="1"/>
</dbReference>
<accession>A0A857KWC1</accession>
<gene>
    <name evidence="3" type="ORF">GII30_01675</name>
</gene>
<dbReference type="InterPro" id="IPR006442">
    <property type="entry name" value="Antitoxin_Phd/YefM"/>
</dbReference>
<dbReference type="InterPro" id="IPR036165">
    <property type="entry name" value="YefM-like_sf"/>
</dbReference>
<protein>
    <recommendedName>
        <fullName evidence="2">Antitoxin</fullName>
    </recommendedName>
</protein>
<dbReference type="Gene3D" id="3.40.1620.10">
    <property type="entry name" value="YefM-like domain"/>
    <property type="match status" value="1"/>
</dbReference>
<comment type="similarity">
    <text evidence="1 2">Belongs to the phD/YefM antitoxin family.</text>
</comment>
<sequence length="82" mass="9017">MKTIGVRQLRQNPSQMIQDVKNGEPYALTERGEEIGVIVPSAAPMIAPPKKTSGARTRDIPRTPLTTAESVDQLVDEMKGDW</sequence>
<evidence type="ECO:0000256" key="1">
    <source>
        <dbReference type="ARBA" id="ARBA00009981"/>
    </source>
</evidence>
<evidence type="ECO:0000256" key="2">
    <source>
        <dbReference type="RuleBase" id="RU362080"/>
    </source>
</evidence>
<dbReference type="Pfam" id="PF02604">
    <property type="entry name" value="PhdYeFM_antitox"/>
    <property type="match status" value="1"/>
</dbReference>
<dbReference type="AlphaFoldDB" id="A0A857KWC1"/>
<dbReference type="EMBL" id="CP045810">
    <property type="protein sequence ID" value="QHN38067.1"/>
    <property type="molecule type" value="Genomic_DNA"/>
</dbReference>
<comment type="function">
    <text evidence="2">Antitoxin component of a type II toxin-antitoxin (TA) system.</text>
</comment>
<dbReference type="RefSeq" id="WP_005188885.1">
    <property type="nucleotide sequence ID" value="NZ_CP045804.1"/>
</dbReference>
<proteinExistence type="inferred from homology"/>
<dbReference type="SUPFAM" id="SSF143120">
    <property type="entry name" value="YefM-like"/>
    <property type="match status" value="1"/>
</dbReference>
<reference evidence="3" key="1">
    <citation type="journal article" date="2021" name="Nat. Microbiol.">
        <title>Cocultivation of an ultrasmall environmental parasitic bacterium with lytic ability against bacteria associated with wastewater foams.</title>
        <authorList>
            <person name="Batinovic S."/>
            <person name="Rose J.J.A."/>
            <person name="Ratcliffe J."/>
            <person name="Seviour R.J."/>
            <person name="Petrovski S."/>
        </authorList>
    </citation>
    <scope>NUCLEOTIDE SEQUENCE</scope>
    <source>
        <strain evidence="3">CON44</strain>
    </source>
</reference>
<name>A0A857KWC1_9ACTN</name>
<evidence type="ECO:0000313" key="3">
    <source>
        <dbReference type="EMBL" id="QHN38067.1"/>
    </source>
</evidence>
<organism evidence="3">
    <name type="scientific">Gordonia amarae</name>
    <dbReference type="NCBI Taxonomy" id="36821"/>
    <lineage>
        <taxon>Bacteria</taxon>
        <taxon>Bacillati</taxon>
        <taxon>Actinomycetota</taxon>
        <taxon>Actinomycetes</taxon>
        <taxon>Mycobacteriales</taxon>
        <taxon>Gordoniaceae</taxon>
        <taxon>Gordonia</taxon>
    </lineage>
</organism>